<keyword evidence="2" id="KW-0472">Membrane</keyword>
<dbReference type="RefSeq" id="WP_380136531.1">
    <property type="nucleotide sequence ID" value="NZ_JBHLUI010000007.1"/>
</dbReference>
<evidence type="ECO:0008006" key="5">
    <source>
        <dbReference type="Google" id="ProtNLM"/>
    </source>
</evidence>
<keyword evidence="2" id="KW-1133">Transmembrane helix</keyword>
<evidence type="ECO:0000313" key="3">
    <source>
        <dbReference type="EMBL" id="MFB9378910.1"/>
    </source>
</evidence>
<gene>
    <name evidence="3" type="ORF">ACFFVI_18275</name>
</gene>
<feature type="transmembrane region" description="Helical" evidence="2">
    <location>
        <begin position="413"/>
        <end position="437"/>
    </location>
</feature>
<sequence>MTLPSPSRPSPIPAAAAPAAAGLPPRPGGPAGRRVGPIVAPAVARARGRQGRFLTGAASVGGAVLIGMDRTVILSMTGGALVAIALLPVWWPTLRRFRGARLMLALTLATLLSGIALAYFSTTPAGGLHDVDVRIGLGAALRVLGVALGVGLLLWGRRLLTLRWLVGAWAAGSLVANVLDLPGSVNPWKYQLGLPVTLLLLVALAGRGAVSRYRRSDRHGRRLRSRRIGATGTTALALLLMAAVCAVNDYRSFGAMNAITAVLVLYRARRGDRAARRSTAAARGRTGARGPGGRARLVVAAVLLAAIGVGIYRGVPPLLLSGALGAQLQAQAAEQIGLGGGSLLAGGRPESQATLALMQVRPEGFGLGVVPTTQDLLVARAALQTVGLQPGNGYVDRYMFGGQIRLHSIVADLWSLGGLVGLLLAAFLVWTLARAVLVQVAGAPAPGGAEDTTAQGPALTAVVVLMALLGLWDLGFGPIFSDYSEVMAAFAFALAARGTPTPRRGARRPAQVPAATARRGPGSRSSERAPSRSTTSPA</sequence>
<feature type="transmembrane region" description="Helical" evidence="2">
    <location>
        <begin position="227"/>
        <end position="244"/>
    </location>
</feature>
<evidence type="ECO:0000256" key="1">
    <source>
        <dbReference type="SAM" id="MobiDB-lite"/>
    </source>
</evidence>
<accession>A0ABV5LXW8</accession>
<keyword evidence="4" id="KW-1185">Reference proteome</keyword>
<feature type="transmembrane region" description="Helical" evidence="2">
    <location>
        <begin position="458"/>
        <end position="477"/>
    </location>
</feature>
<feature type="compositionally biased region" description="Low complexity" evidence="1">
    <location>
        <begin position="13"/>
        <end position="23"/>
    </location>
</feature>
<dbReference type="EMBL" id="JBHMDM010000013">
    <property type="protein sequence ID" value="MFB9378910.1"/>
    <property type="molecule type" value="Genomic_DNA"/>
</dbReference>
<organism evidence="3 4">
    <name type="scientific">Kineococcus gynurae</name>
    <dbReference type="NCBI Taxonomy" id="452979"/>
    <lineage>
        <taxon>Bacteria</taxon>
        <taxon>Bacillati</taxon>
        <taxon>Actinomycetota</taxon>
        <taxon>Actinomycetes</taxon>
        <taxon>Kineosporiales</taxon>
        <taxon>Kineosporiaceae</taxon>
        <taxon>Kineococcus</taxon>
    </lineage>
</organism>
<feature type="transmembrane region" description="Helical" evidence="2">
    <location>
        <begin position="72"/>
        <end position="90"/>
    </location>
</feature>
<name>A0ABV5LXW8_9ACTN</name>
<feature type="transmembrane region" description="Helical" evidence="2">
    <location>
        <begin position="162"/>
        <end position="182"/>
    </location>
</feature>
<comment type="caution">
    <text evidence="3">The sequence shown here is derived from an EMBL/GenBank/DDBJ whole genome shotgun (WGS) entry which is preliminary data.</text>
</comment>
<evidence type="ECO:0000256" key="2">
    <source>
        <dbReference type="SAM" id="Phobius"/>
    </source>
</evidence>
<feature type="region of interest" description="Disordered" evidence="1">
    <location>
        <begin position="1"/>
        <end position="31"/>
    </location>
</feature>
<feature type="compositionally biased region" description="Pro residues" evidence="1">
    <location>
        <begin position="1"/>
        <end position="12"/>
    </location>
</feature>
<reference evidence="3 4" key="1">
    <citation type="submission" date="2024-09" db="EMBL/GenBank/DDBJ databases">
        <authorList>
            <person name="Sun Q."/>
            <person name="Mori K."/>
        </authorList>
    </citation>
    <scope>NUCLEOTIDE SEQUENCE [LARGE SCALE GENOMIC DNA]</scope>
    <source>
        <strain evidence="3 4">TISTR 1856</strain>
    </source>
</reference>
<keyword evidence="2" id="KW-0812">Transmembrane</keyword>
<feature type="transmembrane region" description="Helical" evidence="2">
    <location>
        <begin position="102"/>
        <end position="121"/>
    </location>
</feature>
<feature type="region of interest" description="Disordered" evidence="1">
    <location>
        <begin position="500"/>
        <end position="538"/>
    </location>
</feature>
<feature type="transmembrane region" description="Helical" evidence="2">
    <location>
        <begin position="133"/>
        <end position="155"/>
    </location>
</feature>
<feature type="transmembrane region" description="Helical" evidence="2">
    <location>
        <begin position="188"/>
        <end position="206"/>
    </location>
</feature>
<dbReference type="Proteomes" id="UP001589748">
    <property type="component" value="Unassembled WGS sequence"/>
</dbReference>
<proteinExistence type="predicted"/>
<protein>
    <recommendedName>
        <fullName evidence="5">O-antigen ligase</fullName>
    </recommendedName>
</protein>
<feature type="transmembrane region" description="Helical" evidence="2">
    <location>
        <begin position="295"/>
        <end position="315"/>
    </location>
</feature>
<evidence type="ECO:0000313" key="4">
    <source>
        <dbReference type="Proteomes" id="UP001589748"/>
    </source>
</evidence>
<feature type="transmembrane region" description="Helical" evidence="2">
    <location>
        <begin position="250"/>
        <end position="268"/>
    </location>
</feature>